<evidence type="ECO:0000313" key="2">
    <source>
        <dbReference type="Proteomes" id="UP000056466"/>
    </source>
</evidence>
<evidence type="ECO:0000313" key="1">
    <source>
        <dbReference type="EMBL" id="AKZ65856.1"/>
    </source>
</evidence>
<reference evidence="1 2" key="1">
    <citation type="submission" date="2015-06" db="EMBL/GenBank/DDBJ databases">
        <title>Lineage-specific patterns of genome deterioration in obligate symbionts.</title>
        <authorList>
            <person name="Bennett G.M."/>
            <person name="McCutcheon J.P."/>
            <person name="McDonald B.R."/>
            <person name="Moran N.A."/>
        </authorList>
    </citation>
    <scope>NUCLEOTIDE SEQUENCE [LARGE SCALE GENOMIC DNA]</scope>
    <source>
        <strain evidence="1 2">B-GSS</strain>
    </source>
</reference>
<protein>
    <submittedName>
        <fullName evidence="1">Uncharacterized protein</fullName>
    </submittedName>
</protein>
<dbReference type="Proteomes" id="UP000056466">
    <property type="component" value="Chromosome"/>
</dbReference>
<dbReference type="AlphaFoldDB" id="A0A0K2BKC2"/>
<accession>A0A0K2BKC2</accession>
<dbReference type="KEGG" id="bcig:AB162_255"/>
<name>A0A0K2BKC2_9GAMM</name>
<gene>
    <name evidence="1" type="ORF">AB162_255</name>
</gene>
<organism evidence="1 2">
    <name type="scientific">Candidatus Palibaumannia cicadellinicola</name>
    <dbReference type="NCBI Taxonomy" id="186490"/>
    <lineage>
        <taxon>Bacteria</taxon>
        <taxon>Pseudomonadati</taxon>
        <taxon>Pseudomonadota</taxon>
        <taxon>Gammaproteobacteria</taxon>
        <taxon>Candidatus Palibaumannia</taxon>
    </lineage>
</organism>
<dbReference type="EMBL" id="CP011787">
    <property type="protein sequence ID" value="AKZ65856.1"/>
    <property type="molecule type" value="Genomic_DNA"/>
</dbReference>
<sequence length="39" mass="4766">MLLTEYFAKVIVMTLLKFNNIKLITKYTYFYQKKINCLN</sequence>
<proteinExistence type="predicted"/>
<keyword evidence="2" id="KW-1185">Reference proteome</keyword>